<evidence type="ECO:0000256" key="2">
    <source>
        <dbReference type="ARBA" id="ARBA00005594"/>
    </source>
</evidence>
<evidence type="ECO:0000259" key="12">
    <source>
        <dbReference type="SMART" id="SM00836"/>
    </source>
</evidence>
<dbReference type="InterPro" id="IPR036695">
    <property type="entry name" value="Arg-tRNA-synth_N_sf"/>
</dbReference>
<dbReference type="AlphaFoldDB" id="A0A6J6BAS6"/>
<dbReference type="FunFam" id="3.40.50.620:FF:000062">
    <property type="entry name" value="Arginine--tRNA ligase"/>
    <property type="match status" value="1"/>
</dbReference>
<dbReference type="HAMAP" id="MF_00123">
    <property type="entry name" value="Arg_tRNA_synth"/>
    <property type="match status" value="1"/>
</dbReference>
<dbReference type="CDD" id="cd00671">
    <property type="entry name" value="ArgRS_core"/>
    <property type="match status" value="1"/>
</dbReference>
<evidence type="ECO:0000256" key="4">
    <source>
        <dbReference type="ARBA" id="ARBA00012837"/>
    </source>
</evidence>
<dbReference type="Gene3D" id="3.40.50.620">
    <property type="entry name" value="HUPs"/>
    <property type="match status" value="1"/>
</dbReference>
<dbReference type="PANTHER" id="PTHR11956">
    <property type="entry name" value="ARGINYL-TRNA SYNTHETASE"/>
    <property type="match status" value="1"/>
</dbReference>
<dbReference type="SUPFAM" id="SSF55190">
    <property type="entry name" value="Arginyl-tRNA synthetase (ArgRS), N-terminal 'additional' domain"/>
    <property type="match status" value="1"/>
</dbReference>
<evidence type="ECO:0000256" key="5">
    <source>
        <dbReference type="ARBA" id="ARBA00022490"/>
    </source>
</evidence>
<keyword evidence="7" id="KW-0547">Nucleotide-binding</keyword>
<dbReference type="InterPro" id="IPR009080">
    <property type="entry name" value="tRNAsynth_Ia_anticodon-bd"/>
</dbReference>
<dbReference type="SUPFAM" id="SSF52374">
    <property type="entry name" value="Nucleotidylyl transferase"/>
    <property type="match status" value="1"/>
</dbReference>
<dbReference type="InterPro" id="IPR001278">
    <property type="entry name" value="Arg-tRNA-ligase"/>
</dbReference>
<dbReference type="SUPFAM" id="SSF47323">
    <property type="entry name" value="Anticodon-binding domain of a subclass of class I aminoacyl-tRNA synthetases"/>
    <property type="match status" value="1"/>
</dbReference>
<organism evidence="14">
    <name type="scientific">freshwater metagenome</name>
    <dbReference type="NCBI Taxonomy" id="449393"/>
    <lineage>
        <taxon>unclassified sequences</taxon>
        <taxon>metagenomes</taxon>
        <taxon>ecological metagenomes</taxon>
    </lineage>
</organism>
<dbReference type="Gene3D" id="3.30.1360.70">
    <property type="entry name" value="Arginyl tRNA synthetase N-terminal domain"/>
    <property type="match status" value="1"/>
</dbReference>
<evidence type="ECO:0000313" key="15">
    <source>
        <dbReference type="EMBL" id="CAB4727925.1"/>
    </source>
</evidence>
<evidence type="ECO:0000259" key="13">
    <source>
        <dbReference type="SMART" id="SM01016"/>
    </source>
</evidence>
<evidence type="ECO:0000256" key="9">
    <source>
        <dbReference type="ARBA" id="ARBA00022917"/>
    </source>
</evidence>
<evidence type="ECO:0000256" key="8">
    <source>
        <dbReference type="ARBA" id="ARBA00022840"/>
    </source>
</evidence>
<dbReference type="InterPro" id="IPR005148">
    <property type="entry name" value="Arg-tRNA-synth_N"/>
</dbReference>
<proteinExistence type="inferred from homology"/>
<dbReference type="GO" id="GO:0004814">
    <property type="term" value="F:arginine-tRNA ligase activity"/>
    <property type="evidence" value="ECO:0007669"/>
    <property type="project" value="UniProtKB-EC"/>
</dbReference>
<dbReference type="EMBL" id="CAEZSF010000051">
    <property type="protein sequence ID" value="CAB4535418.1"/>
    <property type="molecule type" value="Genomic_DNA"/>
</dbReference>
<evidence type="ECO:0000256" key="11">
    <source>
        <dbReference type="ARBA" id="ARBA00049339"/>
    </source>
</evidence>
<dbReference type="GO" id="GO:0005524">
    <property type="term" value="F:ATP binding"/>
    <property type="evidence" value="ECO:0007669"/>
    <property type="project" value="UniProtKB-KW"/>
</dbReference>
<comment type="similarity">
    <text evidence="2">Belongs to the class-I aminoacyl-tRNA synthetase family.</text>
</comment>
<dbReference type="Gene3D" id="1.10.730.10">
    <property type="entry name" value="Isoleucyl-tRNA Synthetase, Domain 1"/>
    <property type="match status" value="1"/>
</dbReference>
<dbReference type="EMBL" id="CAEZYU010000003">
    <property type="protein sequence ID" value="CAB4727925.1"/>
    <property type="molecule type" value="Genomic_DNA"/>
</dbReference>
<dbReference type="GO" id="GO:0006420">
    <property type="term" value="P:arginyl-tRNA aminoacylation"/>
    <property type="evidence" value="ECO:0007669"/>
    <property type="project" value="InterPro"/>
</dbReference>
<dbReference type="InterPro" id="IPR008909">
    <property type="entry name" value="DALR_anticod-bd"/>
</dbReference>
<gene>
    <name evidence="14" type="ORF">UFOPK1358_00703</name>
    <name evidence="15" type="ORF">UFOPK2766_00118</name>
    <name evidence="16" type="ORF">UFOPK3519_00772</name>
</gene>
<comment type="catalytic activity">
    <reaction evidence="11">
        <text>tRNA(Arg) + L-arginine + ATP = L-arginyl-tRNA(Arg) + AMP + diphosphate</text>
        <dbReference type="Rhea" id="RHEA:20301"/>
        <dbReference type="Rhea" id="RHEA-COMP:9658"/>
        <dbReference type="Rhea" id="RHEA-COMP:9673"/>
        <dbReference type="ChEBI" id="CHEBI:30616"/>
        <dbReference type="ChEBI" id="CHEBI:32682"/>
        <dbReference type="ChEBI" id="CHEBI:33019"/>
        <dbReference type="ChEBI" id="CHEBI:78442"/>
        <dbReference type="ChEBI" id="CHEBI:78513"/>
        <dbReference type="ChEBI" id="CHEBI:456215"/>
        <dbReference type="EC" id="6.1.1.19"/>
    </reaction>
</comment>
<dbReference type="Pfam" id="PF05746">
    <property type="entry name" value="DALR_1"/>
    <property type="match status" value="1"/>
</dbReference>
<dbReference type="InterPro" id="IPR035684">
    <property type="entry name" value="ArgRS_core"/>
</dbReference>
<keyword evidence="6" id="KW-0436">Ligase</keyword>
<dbReference type="EC" id="6.1.1.19" evidence="4"/>
<dbReference type="PROSITE" id="PS00178">
    <property type="entry name" value="AA_TRNA_LIGASE_I"/>
    <property type="match status" value="1"/>
</dbReference>
<keyword evidence="8" id="KW-0067">ATP-binding</keyword>
<dbReference type="SMART" id="SM00836">
    <property type="entry name" value="DALR_1"/>
    <property type="match status" value="1"/>
</dbReference>
<dbReference type="InterPro" id="IPR014729">
    <property type="entry name" value="Rossmann-like_a/b/a_fold"/>
</dbReference>
<reference evidence="14" key="1">
    <citation type="submission" date="2020-05" db="EMBL/GenBank/DDBJ databases">
        <authorList>
            <person name="Chiriac C."/>
            <person name="Salcher M."/>
            <person name="Ghai R."/>
            <person name="Kavagutti S V."/>
        </authorList>
    </citation>
    <scope>NUCLEOTIDE SEQUENCE</scope>
</reference>
<dbReference type="InterPro" id="IPR001412">
    <property type="entry name" value="aa-tRNA-synth_I_CS"/>
</dbReference>
<evidence type="ECO:0000313" key="14">
    <source>
        <dbReference type="EMBL" id="CAB4535418.1"/>
    </source>
</evidence>
<dbReference type="NCBIfam" id="TIGR00456">
    <property type="entry name" value="argS"/>
    <property type="match status" value="1"/>
</dbReference>
<evidence type="ECO:0000256" key="7">
    <source>
        <dbReference type="ARBA" id="ARBA00022741"/>
    </source>
</evidence>
<keyword evidence="5" id="KW-0963">Cytoplasm</keyword>
<evidence type="ECO:0000256" key="3">
    <source>
        <dbReference type="ARBA" id="ARBA00011245"/>
    </source>
</evidence>
<keyword evidence="10" id="KW-0030">Aminoacyl-tRNA synthetase</keyword>
<dbReference type="Pfam" id="PF03485">
    <property type="entry name" value="Arg_tRNA_synt_N"/>
    <property type="match status" value="1"/>
</dbReference>
<protein>
    <recommendedName>
        <fullName evidence="4">arginine--tRNA ligase</fullName>
        <ecNumber evidence="4">6.1.1.19</ecNumber>
    </recommendedName>
</protein>
<evidence type="ECO:0000256" key="6">
    <source>
        <dbReference type="ARBA" id="ARBA00022598"/>
    </source>
</evidence>
<dbReference type="EMBL" id="CAFBMG010000046">
    <property type="protein sequence ID" value="CAB4899721.1"/>
    <property type="molecule type" value="Genomic_DNA"/>
</dbReference>
<keyword evidence="9" id="KW-0648">Protein biosynthesis</keyword>
<evidence type="ECO:0000256" key="10">
    <source>
        <dbReference type="ARBA" id="ARBA00023146"/>
    </source>
</evidence>
<evidence type="ECO:0000256" key="1">
    <source>
        <dbReference type="ARBA" id="ARBA00004496"/>
    </source>
</evidence>
<dbReference type="PRINTS" id="PR01038">
    <property type="entry name" value="TRNASYNTHARG"/>
</dbReference>
<feature type="domain" description="DALR anticodon binding" evidence="12">
    <location>
        <begin position="410"/>
        <end position="532"/>
    </location>
</feature>
<feature type="domain" description="Arginyl tRNA synthetase N-terminal" evidence="13">
    <location>
        <begin position="3"/>
        <end position="87"/>
    </location>
</feature>
<evidence type="ECO:0000313" key="16">
    <source>
        <dbReference type="EMBL" id="CAB4899721.1"/>
    </source>
</evidence>
<dbReference type="Pfam" id="PF00750">
    <property type="entry name" value="tRNA-synt_1d"/>
    <property type="match status" value="2"/>
</dbReference>
<dbReference type="GO" id="GO:0005737">
    <property type="term" value="C:cytoplasm"/>
    <property type="evidence" value="ECO:0007669"/>
    <property type="project" value="UniProtKB-SubCell"/>
</dbReference>
<accession>A0A6J6BAS6</accession>
<dbReference type="SMART" id="SM01016">
    <property type="entry name" value="Arg_tRNA_synt_N"/>
    <property type="match status" value="1"/>
</dbReference>
<sequence>MRIVLTTALAQTAAELGIDVEDEIHLEQPARRDHGDFSSNIALTSAKKAGVAPRVLAQQMLDVLNRDLPEHVTSVEIAGPGFLNFRLDDAWLQELIPQVLAAGDSYGRSATGNGQRVLIEFVSSNPTGPVHAGHARGAVFGDSLGRLLSYTGYQVEREFYINDRGVQMQTFAASLTARKVGSELPEGGYNGQYIIDWAAQMPEEADALVWGEQRALDDARTVLERLNVHFDTWFSERSMVEQGAIPTTLSDLRERGVVEDSDGAIWLRSTDYGDDKDRVLVKSDGEFTYLLPDIAYHRDKFARGFDLLINVWGADHHGYVARMKAAVQSLGHDPADVEVIISQLVRLEKEGEEVKISKRSGNLITLEDLLDDVGVDAVRLTYLLQSVDSPQTVDLDLIVAQSNENPVFYVQMANARIHSIGRVAKERGIPRQAAADVDLGLLTHDRELEILRALYLLPEVVELAARDRAPHKVTTWVRELAAAVHGFYHDCPILSDDTPDELRQARWQLADAAGSGLRVGLDLLGVSAPEQM</sequence>
<name>A0A6J6BAS6_9ZZZZ</name>
<comment type="subunit">
    <text evidence="3">Monomer.</text>
</comment>
<dbReference type="PANTHER" id="PTHR11956:SF5">
    <property type="entry name" value="ARGININE--TRNA LIGASE, CYTOPLASMIC"/>
    <property type="match status" value="1"/>
</dbReference>
<comment type="subcellular location">
    <subcellularLocation>
        <location evidence="1">Cytoplasm</location>
    </subcellularLocation>
</comment>